<feature type="compositionally biased region" description="Basic residues" evidence="1">
    <location>
        <begin position="107"/>
        <end position="116"/>
    </location>
</feature>
<evidence type="ECO:0000313" key="2">
    <source>
        <dbReference type="EMBL" id="MBC6470962.1"/>
    </source>
</evidence>
<keyword evidence="3" id="KW-1185">Reference proteome</keyword>
<dbReference type="RefSeq" id="WP_187248000.1">
    <property type="nucleotide sequence ID" value="NZ_BAAAOK010000054.1"/>
</dbReference>
<proteinExistence type="predicted"/>
<gene>
    <name evidence="2" type="ORF">HKK74_36550</name>
</gene>
<name>A0ABR7M1G4_9ACTN</name>
<accession>A0ABR7M1G4</accession>
<evidence type="ECO:0000313" key="3">
    <source>
        <dbReference type="Proteomes" id="UP000805614"/>
    </source>
</evidence>
<dbReference type="EMBL" id="JABVEC010000052">
    <property type="protein sequence ID" value="MBC6470962.1"/>
    <property type="molecule type" value="Genomic_DNA"/>
</dbReference>
<protein>
    <submittedName>
        <fullName evidence="2">Uncharacterized protein</fullName>
    </submittedName>
</protein>
<comment type="caution">
    <text evidence="2">The sequence shown here is derived from an EMBL/GenBank/DDBJ whole genome shotgun (WGS) entry which is preliminary data.</text>
</comment>
<organism evidence="2 3">
    <name type="scientific">Actinomadura alba</name>
    <dbReference type="NCBI Taxonomy" id="406431"/>
    <lineage>
        <taxon>Bacteria</taxon>
        <taxon>Bacillati</taxon>
        <taxon>Actinomycetota</taxon>
        <taxon>Actinomycetes</taxon>
        <taxon>Streptosporangiales</taxon>
        <taxon>Thermomonosporaceae</taxon>
        <taxon>Actinomadura</taxon>
    </lineage>
</organism>
<dbReference type="Proteomes" id="UP000805614">
    <property type="component" value="Unassembled WGS sequence"/>
</dbReference>
<evidence type="ECO:0000256" key="1">
    <source>
        <dbReference type="SAM" id="MobiDB-lite"/>
    </source>
</evidence>
<feature type="region of interest" description="Disordered" evidence="1">
    <location>
        <begin position="51"/>
        <end position="116"/>
    </location>
</feature>
<reference evidence="2 3" key="1">
    <citation type="submission" date="2020-06" db="EMBL/GenBank/DDBJ databases">
        <title>Actinomadura xiongansis sp. nov., isolated from soil of Baiyangdian.</title>
        <authorList>
            <person name="Zhang X."/>
        </authorList>
    </citation>
    <scope>NUCLEOTIDE SEQUENCE [LARGE SCALE GENOMIC DNA]</scope>
    <source>
        <strain evidence="2 3">HBUM206468</strain>
    </source>
</reference>
<sequence>MHLATERPSAALAALRQRFAGIPIWFGQYTGHYWALLGDTFVEGYNPADLADQLSNRTQPPIGRTARVPSPGAGSYGPPQMSAAARPTPPPAPRRAMSRAAAPSPPNRRRPGRWWPTRHRIGSWLAPVPA</sequence>